<reference evidence="6 7" key="1">
    <citation type="submission" date="2017-06" db="EMBL/GenBank/DDBJ databases">
        <title>Genome of Fusarium nygamai isolate CS10214.</title>
        <authorList>
            <person name="Gardiner D.M."/>
            <person name="Obanor F."/>
            <person name="Kazan K."/>
        </authorList>
    </citation>
    <scope>NUCLEOTIDE SEQUENCE [LARGE SCALE GENOMIC DNA]</scope>
    <source>
        <strain evidence="6 7">CS10214</strain>
    </source>
</reference>
<keyword evidence="4 5" id="KW-0472">Membrane</keyword>
<feature type="transmembrane region" description="Helical" evidence="5">
    <location>
        <begin position="20"/>
        <end position="42"/>
    </location>
</feature>
<dbReference type="AlphaFoldDB" id="A0A2K0ULY3"/>
<dbReference type="InterPro" id="IPR002523">
    <property type="entry name" value="MgTranspt_CorA/ZnTranspt_ZntB"/>
</dbReference>
<dbReference type="SUPFAM" id="SSF144083">
    <property type="entry name" value="Magnesium transport protein CorA, transmembrane region"/>
    <property type="match status" value="1"/>
</dbReference>
<evidence type="ECO:0000256" key="4">
    <source>
        <dbReference type="ARBA" id="ARBA00023136"/>
    </source>
</evidence>
<dbReference type="Gene3D" id="1.20.58.340">
    <property type="entry name" value="Magnesium transport protein CorA, transmembrane region"/>
    <property type="match status" value="1"/>
</dbReference>
<evidence type="ECO:0000256" key="2">
    <source>
        <dbReference type="ARBA" id="ARBA00022692"/>
    </source>
</evidence>
<name>A0A2K0ULY3_GIBNY</name>
<evidence type="ECO:0000256" key="5">
    <source>
        <dbReference type="SAM" id="Phobius"/>
    </source>
</evidence>
<dbReference type="GO" id="GO:0046873">
    <property type="term" value="F:metal ion transmembrane transporter activity"/>
    <property type="evidence" value="ECO:0007669"/>
    <property type="project" value="InterPro"/>
</dbReference>
<dbReference type="Pfam" id="PF01544">
    <property type="entry name" value="CorA"/>
    <property type="match status" value="1"/>
</dbReference>
<evidence type="ECO:0000256" key="1">
    <source>
        <dbReference type="ARBA" id="ARBA00004141"/>
    </source>
</evidence>
<comment type="subcellular location">
    <subcellularLocation>
        <location evidence="1">Membrane</location>
        <topology evidence="1">Multi-pass membrane protein</topology>
    </subcellularLocation>
</comment>
<protein>
    <submittedName>
        <fullName evidence="6">Uncharacterized protein</fullName>
    </submittedName>
</protein>
<dbReference type="GO" id="GO:0016020">
    <property type="term" value="C:membrane"/>
    <property type="evidence" value="ECO:0007669"/>
    <property type="project" value="UniProtKB-SubCell"/>
</dbReference>
<accession>A0A2K0ULY3</accession>
<dbReference type="InterPro" id="IPR045863">
    <property type="entry name" value="CorA_TM1_TM2"/>
</dbReference>
<keyword evidence="3 5" id="KW-1133">Transmembrane helix</keyword>
<evidence type="ECO:0000313" key="6">
    <source>
        <dbReference type="EMBL" id="PNP58793.1"/>
    </source>
</evidence>
<feature type="transmembrane region" description="Helical" evidence="5">
    <location>
        <begin position="54"/>
        <end position="73"/>
    </location>
</feature>
<keyword evidence="7" id="KW-1185">Reference proteome</keyword>
<comment type="caution">
    <text evidence="6">The sequence shown here is derived from an EMBL/GenBank/DDBJ whole genome shotgun (WGS) entry which is preliminary data.</text>
</comment>
<keyword evidence="2 5" id="KW-0812">Transmembrane</keyword>
<proteinExistence type="predicted"/>
<gene>
    <name evidence="6" type="ORF">FNYG_15014</name>
</gene>
<dbReference type="OrthoDB" id="5428055at2759"/>
<dbReference type="Proteomes" id="UP000236664">
    <property type="component" value="Unassembled WGS sequence"/>
</dbReference>
<evidence type="ECO:0000256" key="3">
    <source>
        <dbReference type="ARBA" id="ARBA00022989"/>
    </source>
</evidence>
<dbReference type="EMBL" id="MTQA01000455">
    <property type="protein sequence ID" value="PNP58793.1"/>
    <property type="molecule type" value="Genomic_DNA"/>
</dbReference>
<organism evidence="6 7">
    <name type="scientific">Gibberella nygamai</name>
    <name type="common">Bean root rot disease fungus</name>
    <name type="synonym">Fusarium nygamai</name>
    <dbReference type="NCBI Taxonomy" id="42673"/>
    <lineage>
        <taxon>Eukaryota</taxon>
        <taxon>Fungi</taxon>
        <taxon>Dikarya</taxon>
        <taxon>Ascomycota</taxon>
        <taxon>Pezizomycotina</taxon>
        <taxon>Sordariomycetes</taxon>
        <taxon>Hypocreomycetidae</taxon>
        <taxon>Hypocreales</taxon>
        <taxon>Nectriaceae</taxon>
        <taxon>Fusarium</taxon>
        <taxon>Fusarium fujikuroi species complex</taxon>
    </lineage>
</organism>
<evidence type="ECO:0000313" key="7">
    <source>
        <dbReference type="Proteomes" id="UP000236664"/>
    </source>
</evidence>
<sequence length="139" mass="15847">MAALRSIHESEKAIRQSDRIGALTSLATFYIPLSFVSSVFGMNVMQISSQETSIALFFAIAIPLTALSMMAVANWKTLIDAWDFVFSKWSRKDGSSRRTRWKSLADNSRKEILKLTAKSKHYIWRGWRKSTETTQLPRA</sequence>